<keyword evidence="1" id="KW-1133">Transmembrane helix</keyword>
<name>A0ABV4IZ44_9ACTN</name>
<reference evidence="2 3" key="1">
    <citation type="journal article" date="2021" name="Res Sq">
        <title>Streptomyces Pimoensis sp. nov., Isolated From the Taklimakan Desert in Xinjiang, China.</title>
        <authorList>
            <person name="Zhang P."/>
            <person name="Luo X."/>
            <person name="Luo X."/>
            <person name="Liu Z."/>
            <person name="Xia Z."/>
            <person name="Wan C."/>
            <person name="zhang L."/>
        </authorList>
    </citation>
    <scope>NUCLEOTIDE SEQUENCE [LARGE SCALE GENOMIC DNA]</scope>
    <source>
        <strain evidence="2 3">TRM75549</strain>
    </source>
</reference>
<dbReference type="EMBL" id="JAHWZY010000013">
    <property type="protein sequence ID" value="MEZ3179931.1"/>
    <property type="molecule type" value="Genomic_DNA"/>
</dbReference>
<proteinExistence type="predicted"/>
<evidence type="ECO:0000313" key="3">
    <source>
        <dbReference type="Proteomes" id="UP001567537"/>
    </source>
</evidence>
<sequence length="166" mass="17990">MTFYEIVDVVTTSLGIPLSLAGFGLTFWQARGAKKAAEQARDAAQSTRERIIRSSLIALIHQLIKTEEELDRAVHEGEPRVAISWINTWKWQASQARGLLKASDSDEQKIMRGLQTSIVAAGEAKNILISNPGDLVADTANVRTSIVKVTGELSSLAASLGFQIGE</sequence>
<evidence type="ECO:0000313" key="2">
    <source>
        <dbReference type="EMBL" id="MEZ3179931.1"/>
    </source>
</evidence>
<comment type="caution">
    <text evidence="2">The sequence shown here is derived from an EMBL/GenBank/DDBJ whole genome shotgun (WGS) entry which is preliminary data.</text>
</comment>
<accession>A0ABV4IZ44</accession>
<keyword evidence="3" id="KW-1185">Reference proteome</keyword>
<organism evidence="2 3">
    <name type="scientific">Streptomyces pimonensis</name>
    <dbReference type="NCBI Taxonomy" id="2860288"/>
    <lineage>
        <taxon>Bacteria</taxon>
        <taxon>Bacillati</taxon>
        <taxon>Actinomycetota</taxon>
        <taxon>Actinomycetes</taxon>
        <taxon>Kitasatosporales</taxon>
        <taxon>Streptomycetaceae</taxon>
        <taxon>Streptomyces</taxon>
    </lineage>
</organism>
<keyword evidence="1" id="KW-0812">Transmembrane</keyword>
<dbReference type="RefSeq" id="WP_371238484.1">
    <property type="nucleotide sequence ID" value="NZ_JAHWZY010000013.1"/>
</dbReference>
<feature type="transmembrane region" description="Helical" evidence="1">
    <location>
        <begin position="6"/>
        <end position="28"/>
    </location>
</feature>
<dbReference type="Proteomes" id="UP001567537">
    <property type="component" value="Unassembled WGS sequence"/>
</dbReference>
<gene>
    <name evidence="2" type="ORF">KYY02_14930</name>
</gene>
<protein>
    <submittedName>
        <fullName evidence="2">Uncharacterized protein</fullName>
    </submittedName>
</protein>
<keyword evidence="1" id="KW-0472">Membrane</keyword>
<evidence type="ECO:0000256" key="1">
    <source>
        <dbReference type="SAM" id="Phobius"/>
    </source>
</evidence>